<sequence length="58" mass="6678">MQAAAWRPQLGLDKSPSMTRMDRFQSLGREAKHGEEKYDLIGGVLFTKPEKFLDNYFA</sequence>
<accession>W9Z4S7</accession>
<dbReference type="VEuPathDB" id="FungiDB:FOMG_19953"/>
<protein>
    <submittedName>
        <fullName evidence="1">Uncharacterized protein</fullName>
    </submittedName>
</protein>
<evidence type="ECO:0000313" key="1">
    <source>
        <dbReference type="EMBL" id="EXK23268.1"/>
    </source>
</evidence>
<name>W9Z4S7_FUSOX</name>
<dbReference type="Proteomes" id="UP000030703">
    <property type="component" value="Unassembled WGS sequence"/>
</dbReference>
<reference evidence="1" key="2">
    <citation type="submission" date="2014-02" db="EMBL/GenBank/DDBJ databases">
        <title>Annotation of the Genome Sequence of Fusarium oxysporum f. sp. melonis 26406.</title>
        <authorList>
            <consortium name="The Broad Institute Genomics Platform"/>
            <person name="Ma L.-J."/>
            <person name="Corby-Kistler H."/>
            <person name="Broz K."/>
            <person name="Gale L.R."/>
            <person name="Jonkers W."/>
            <person name="O'Donnell K."/>
            <person name="Ploetz R."/>
            <person name="Steinberg C."/>
            <person name="Schwartz D.C."/>
            <person name="VanEtten H."/>
            <person name="Zhou S."/>
            <person name="Young S.K."/>
            <person name="Zeng Q."/>
            <person name="Gargeya S."/>
            <person name="Fitzgerald M."/>
            <person name="Abouelleil A."/>
            <person name="Alvarado L."/>
            <person name="Chapman S.B."/>
            <person name="Gainer-Dewar J."/>
            <person name="Goldberg J."/>
            <person name="Griggs A."/>
            <person name="Gujja S."/>
            <person name="Hansen M."/>
            <person name="Howarth C."/>
            <person name="Imamovic A."/>
            <person name="Ireland A."/>
            <person name="Larimer J."/>
            <person name="McCowan C."/>
            <person name="Murphy C."/>
            <person name="Pearson M."/>
            <person name="Poon T.W."/>
            <person name="Priest M."/>
            <person name="Roberts A."/>
            <person name="Saif S."/>
            <person name="Shea T."/>
            <person name="Sykes S."/>
            <person name="Wortman J."/>
            <person name="Nusbaum C."/>
            <person name="Birren B."/>
        </authorList>
    </citation>
    <scope>NUCLEOTIDE SEQUENCE</scope>
    <source>
        <strain evidence="1">26406</strain>
    </source>
</reference>
<gene>
    <name evidence="1" type="ORF">FOMG_19953</name>
</gene>
<dbReference type="EMBL" id="KI981130">
    <property type="protein sequence ID" value="EXK23268.1"/>
    <property type="molecule type" value="Genomic_DNA"/>
</dbReference>
<reference evidence="1" key="1">
    <citation type="submission" date="2012-04" db="EMBL/GenBank/DDBJ databases">
        <title>The Genome Sequence of Fusarium oxysporum melonis.</title>
        <authorList>
            <consortium name="The Broad Institute Genome Sequencing Platform"/>
            <person name="Ma L.-J."/>
            <person name="Gale L.R."/>
            <person name="Schwartz D.C."/>
            <person name="Zhou S."/>
            <person name="Corby-Kistler H."/>
            <person name="Young S.K."/>
            <person name="Zeng Q."/>
            <person name="Gargeya S."/>
            <person name="Fitzgerald M."/>
            <person name="Haas B."/>
            <person name="Abouelleil A."/>
            <person name="Alvarado L."/>
            <person name="Arachchi H.M."/>
            <person name="Berlin A."/>
            <person name="Brown A."/>
            <person name="Chapman S.B."/>
            <person name="Chen Z."/>
            <person name="Dunbar C."/>
            <person name="Freedman E."/>
            <person name="Gearin G."/>
            <person name="Goldberg J."/>
            <person name="Griggs A."/>
            <person name="Gujja S."/>
            <person name="Heiman D."/>
            <person name="Howarth C."/>
            <person name="Larson L."/>
            <person name="Lui A."/>
            <person name="MacDonald P.J.P."/>
            <person name="Montmayeur A."/>
            <person name="Murphy C."/>
            <person name="Neiman D."/>
            <person name="Pearson M."/>
            <person name="Priest M."/>
            <person name="Roberts A."/>
            <person name="Saif S."/>
            <person name="Shea T."/>
            <person name="Shenoy N."/>
            <person name="Sisk P."/>
            <person name="Stolte C."/>
            <person name="Sykes S."/>
            <person name="Wortman J."/>
            <person name="Nusbaum C."/>
            <person name="Birren B."/>
        </authorList>
    </citation>
    <scope>NUCLEOTIDE SEQUENCE</scope>
    <source>
        <strain evidence="1">26406</strain>
    </source>
</reference>
<dbReference type="HOGENOM" id="CLU_2979164_0_0_1"/>
<proteinExistence type="predicted"/>
<organism evidence="1">
    <name type="scientific">Fusarium oxysporum f. sp. melonis 26406</name>
    <dbReference type="NCBI Taxonomy" id="1089452"/>
    <lineage>
        <taxon>Eukaryota</taxon>
        <taxon>Fungi</taxon>
        <taxon>Dikarya</taxon>
        <taxon>Ascomycota</taxon>
        <taxon>Pezizomycotina</taxon>
        <taxon>Sordariomycetes</taxon>
        <taxon>Hypocreomycetidae</taxon>
        <taxon>Hypocreales</taxon>
        <taxon>Nectriaceae</taxon>
        <taxon>Fusarium</taxon>
        <taxon>Fusarium oxysporum species complex</taxon>
    </lineage>
</organism>
<dbReference type="AlphaFoldDB" id="W9Z4S7"/>